<feature type="domain" description="Tail specific protease" evidence="2">
    <location>
        <begin position="247"/>
        <end position="456"/>
    </location>
</feature>
<evidence type="ECO:0000256" key="1">
    <source>
        <dbReference type="SAM" id="SignalP"/>
    </source>
</evidence>
<organism evidence="3 4">
    <name type="scientific">Pedobacter duraquae</name>
    <dbReference type="NCBI Taxonomy" id="425511"/>
    <lineage>
        <taxon>Bacteria</taxon>
        <taxon>Pseudomonadati</taxon>
        <taxon>Bacteroidota</taxon>
        <taxon>Sphingobacteriia</taxon>
        <taxon>Sphingobacteriales</taxon>
        <taxon>Sphingobacteriaceae</taxon>
        <taxon>Pedobacter</taxon>
    </lineage>
</organism>
<comment type="caution">
    <text evidence="3">The sequence shown here is derived from an EMBL/GenBank/DDBJ whole genome shotgun (WGS) entry which is preliminary data.</text>
</comment>
<feature type="signal peptide" evidence="1">
    <location>
        <begin position="1"/>
        <end position="20"/>
    </location>
</feature>
<gene>
    <name evidence="3" type="ORF">CLV32_3537</name>
</gene>
<keyword evidence="4" id="KW-1185">Reference proteome</keyword>
<dbReference type="AlphaFoldDB" id="A0A4R6IFN0"/>
<feature type="chain" id="PRO_5021031838" evidence="1">
    <location>
        <begin position="21"/>
        <end position="475"/>
    </location>
</feature>
<dbReference type="Proteomes" id="UP000295499">
    <property type="component" value="Unassembled WGS sequence"/>
</dbReference>
<evidence type="ECO:0000313" key="3">
    <source>
        <dbReference type="EMBL" id="TDO20902.1"/>
    </source>
</evidence>
<dbReference type="GO" id="GO:0006508">
    <property type="term" value="P:proteolysis"/>
    <property type="evidence" value="ECO:0007669"/>
    <property type="project" value="InterPro"/>
</dbReference>
<dbReference type="InterPro" id="IPR005151">
    <property type="entry name" value="Tail-specific_protease"/>
</dbReference>
<evidence type="ECO:0000259" key="2">
    <source>
        <dbReference type="Pfam" id="PF03572"/>
    </source>
</evidence>
<dbReference type="EMBL" id="SNWM01000004">
    <property type="protein sequence ID" value="TDO20902.1"/>
    <property type="molecule type" value="Genomic_DNA"/>
</dbReference>
<reference evidence="3 4" key="1">
    <citation type="submission" date="2019-03" db="EMBL/GenBank/DDBJ databases">
        <title>Genomic Encyclopedia of Archaeal and Bacterial Type Strains, Phase II (KMG-II): from individual species to whole genera.</title>
        <authorList>
            <person name="Goeker M."/>
        </authorList>
    </citation>
    <scope>NUCLEOTIDE SEQUENCE [LARGE SCALE GENOMIC DNA]</scope>
    <source>
        <strain evidence="3 4">DSM 19034</strain>
    </source>
</reference>
<sequence length="475" mass="53945">MKLKIIFSLTLLSITCTAFAQNVCECTAALDGLIVKIESEYPGFEEKTKDKILYNNFKQQLRQQTNDTEKNKCFELLKKYTSFFRDGHIWIYPATSINTKGAGSTDLFNIDIEKFTMGLKIAQDPLEGVWKNEFEWTGGAVYEIGITKGKDGTQIGFVISSSSAFWKPTETKFRLYPNGKYEFYAFDKTLKTGHYELFNNSIIHFKEARATFIKQSSQPNLTQYQVKRKVGEFYGFEVKKLSSQTTLIVLPSFDYPFVDVIKDMVASNRALLEGSKNLIIDIRGNSGGTDNAYDLLLPYIGTNPIRNMGVEYLATQTLVNGLETYVKTVRNDKNKQGEIDTVRQWIGLYEKNMGKFVNLKESSFSIQQVIPNSRSPIAVVILTDKRVGSSAENFVMKAKQSKKVKILGTVTSGGLDYAAARMFNFGCPEYLLQLPTYRSLRLPDYPIDNIGMQPDIFLDKSVSDWIKFALDYLEY</sequence>
<evidence type="ECO:0000313" key="4">
    <source>
        <dbReference type="Proteomes" id="UP000295499"/>
    </source>
</evidence>
<dbReference type="GO" id="GO:0008236">
    <property type="term" value="F:serine-type peptidase activity"/>
    <property type="evidence" value="ECO:0007669"/>
    <property type="project" value="InterPro"/>
</dbReference>
<dbReference type="Gene3D" id="3.90.226.10">
    <property type="entry name" value="2-enoyl-CoA Hydratase, Chain A, domain 1"/>
    <property type="match status" value="1"/>
</dbReference>
<protein>
    <submittedName>
        <fullName evidence="3">Peptidase S41-like protein</fullName>
    </submittedName>
</protein>
<name>A0A4R6IFN0_9SPHI</name>
<dbReference type="Pfam" id="PF03572">
    <property type="entry name" value="Peptidase_S41"/>
    <property type="match status" value="1"/>
</dbReference>
<keyword evidence="1" id="KW-0732">Signal</keyword>
<dbReference type="InterPro" id="IPR029045">
    <property type="entry name" value="ClpP/crotonase-like_dom_sf"/>
</dbReference>
<accession>A0A4R6IFN0</accession>
<dbReference type="SUPFAM" id="SSF52096">
    <property type="entry name" value="ClpP/crotonase"/>
    <property type="match status" value="1"/>
</dbReference>
<proteinExistence type="predicted"/>
<dbReference type="RefSeq" id="WP_208111041.1">
    <property type="nucleotide sequence ID" value="NZ_SNWM01000004.1"/>
</dbReference>